<evidence type="ECO:0000313" key="3">
    <source>
        <dbReference type="EMBL" id="GAA5042725.1"/>
    </source>
</evidence>
<dbReference type="NCBIfam" id="TIGR00121">
    <property type="entry name" value="birA_ligase"/>
    <property type="match status" value="1"/>
</dbReference>
<dbReference type="SUPFAM" id="SSF46785">
    <property type="entry name" value="Winged helix' DNA-binding domain"/>
    <property type="match status" value="1"/>
</dbReference>
<dbReference type="PANTHER" id="PTHR12835">
    <property type="entry name" value="BIOTIN PROTEIN LIGASE"/>
    <property type="match status" value="1"/>
</dbReference>
<proteinExistence type="inferred from homology"/>
<dbReference type="InterPro" id="IPR030855">
    <property type="entry name" value="Bifunct_BirA"/>
</dbReference>
<feature type="domain" description="BPL/LPL catalytic" evidence="2">
    <location>
        <begin position="61"/>
        <end position="251"/>
    </location>
</feature>
<evidence type="ECO:0000259" key="2">
    <source>
        <dbReference type="PROSITE" id="PS51733"/>
    </source>
</evidence>
<name>A0AAV3UCA9_9EURY</name>
<dbReference type="InterPro" id="IPR004408">
    <property type="entry name" value="Biotin_CoA_COase_ligase"/>
</dbReference>
<dbReference type="SUPFAM" id="SSF55681">
    <property type="entry name" value="Class II aaRS and biotin synthetases"/>
    <property type="match status" value="1"/>
</dbReference>
<gene>
    <name evidence="3" type="ORF">GCM10025751_06390</name>
</gene>
<dbReference type="RefSeq" id="WP_227775437.1">
    <property type="nucleotide sequence ID" value="NZ_BAABKX010000001.1"/>
</dbReference>
<dbReference type="HAMAP" id="MF_00978">
    <property type="entry name" value="Bifunct_BirA"/>
    <property type="match status" value="1"/>
</dbReference>
<dbReference type="Pfam" id="PF08279">
    <property type="entry name" value="HTH_11"/>
    <property type="match status" value="1"/>
</dbReference>
<dbReference type="InterPro" id="IPR004143">
    <property type="entry name" value="BPL_LPL_catalytic"/>
</dbReference>
<dbReference type="GO" id="GO:0006355">
    <property type="term" value="P:regulation of DNA-templated transcription"/>
    <property type="evidence" value="ECO:0007669"/>
    <property type="project" value="InterPro"/>
</dbReference>
<dbReference type="InterPro" id="IPR036390">
    <property type="entry name" value="WH_DNA-bd_sf"/>
</dbReference>
<dbReference type="InterPro" id="IPR013196">
    <property type="entry name" value="HTH_11"/>
</dbReference>
<sequence length="312" mass="34028">MNDTRRAVLDALADGPMSGPELARTLDVSRNAVWKHVEALRESGFEIESTGDGYRLGEIPEFGPAVEYGLDAPFEIEYHDSVGSTNDRAREIAGEGAKRAEEDIEDVVVLADEQVGGRGRLDREWVGPSGGVWSSLVLRPDIPPSHAPLLTLAAAVAVTRTAREAGVPAEIKWPNDVLVNGEKLCGILTEMEGEANRVSWVIVGIGINVNIAGDDLPEGATSVQEQAETVNRRIFVQRLLEEFDELRTAPDKILPAWREYSATLGRRVRVETRNEDVVGDAIDIESPGVLVVDTEDDEVRVHAGDCEHLRPV</sequence>
<protein>
    <submittedName>
        <fullName evidence="3">Biotin--[acetyl-CoA-carboxylase] ligase</fullName>
    </submittedName>
</protein>
<dbReference type="InterPro" id="IPR045864">
    <property type="entry name" value="aa-tRNA-synth_II/BPL/LPL"/>
</dbReference>
<accession>A0AAV3UCA9</accession>
<comment type="caution">
    <text evidence="3">The sequence shown here is derived from an EMBL/GenBank/DDBJ whole genome shotgun (WGS) entry which is preliminary data.</text>
</comment>
<dbReference type="InterPro" id="IPR036388">
    <property type="entry name" value="WH-like_DNA-bd_sf"/>
</dbReference>
<dbReference type="GO" id="GO:0005737">
    <property type="term" value="C:cytoplasm"/>
    <property type="evidence" value="ECO:0007669"/>
    <property type="project" value="TreeGrafter"/>
</dbReference>
<dbReference type="EMBL" id="BAABKX010000001">
    <property type="protein sequence ID" value="GAA5042725.1"/>
    <property type="molecule type" value="Genomic_DNA"/>
</dbReference>
<dbReference type="Proteomes" id="UP001501729">
    <property type="component" value="Unassembled WGS sequence"/>
</dbReference>
<dbReference type="GeneID" id="68615329"/>
<dbReference type="Pfam" id="PF02237">
    <property type="entry name" value="BPL_C"/>
    <property type="match status" value="1"/>
</dbReference>
<dbReference type="PROSITE" id="PS51733">
    <property type="entry name" value="BPL_LPL_CATALYTIC"/>
    <property type="match status" value="1"/>
</dbReference>
<keyword evidence="1 3" id="KW-0436">Ligase</keyword>
<dbReference type="Pfam" id="PF03099">
    <property type="entry name" value="BPL_LplA_LipB"/>
    <property type="match status" value="1"/>
</dbReference>
<evidence type="ECO:0000256" key="1">
    <source>
        <dbReference type="ARBA" id="ARBA00022598"/>
    </source>
</evidence>
<evidence type="ECO:0000313" key="4">
    <source>
        <dbReference type="Proteomes" id="UP001501729"/>
    </source>
</evidence>
<dbReference type="Gene3D" id="3.30.930.10">
    <property type="entry name" value="Bira Bifunctional Protein, Domain 2"/>
    <property type="match status" value="1"/>
</dbReference>
<keyword evidence="4" id="KW-1185">Reference proteome</keyword>
<dbReference type="CDD" id="cd16442">
    <property type="entry name" value="BPL"/>
    <property type="match status" value="1"/>
</dbReference>
<dbReference type="InterPro" id="IPR011991">
    <property type="entry name" value="ArsR-like_HTH"/>
</dbReference>
<dbReference type="InterPro" id="IPR003142">
    <property type="entry name" value="BPL_C"/>
</dbReference>
<dbReference type="Gene3D" id="1.10.10.10">
    <property type="entry name" value="Winged helix-like DNA-binding domain superfamily/Winged helix DNA-binding domain"/>
    <property type="match status" value="1"/>
</dbReference>
<dbReference type="AlphaFoldDB" id="A0AAV3UCA9"/>
<dbReference type="CDD" id="cd00090">
    <property type="entry name" value="HTH_ARSR"/>
    <property type="match status" value="1"/>
</dbReference>
<organism evidence="3 4">
    <name type="scientific">Haladaptatus pallidirubidus</name>
    <dbReference type="NCBI Taxonomy" id="1008152"/>
    <lineage>
        <taxon>Archaea</taxon>
        <taxon>Methanobacteriati</taxon>
        <taxon>Methanobacteriota</taxon>
        <taxon>Stenosarchaea group</taxon>
        <taxon>Halobacteria</taxon>
        <taxon>Halobacteriales</taxon>
        <taxon>Haladaptataceae</taxon>
        <taxon>Haladaptatus</taxon>
    </lineage>
</organism>
<reference evidence="3 4" key="1">
    <citation type="journal article" date="2019" name="Int. J. Syst. Evol. Microbiol.">
        <title>The Global Catalogue of Microorganisms (GCM) 10K type strain sequencing project: providing services to taxonomists for standard genome sequencing and annotation.</title>
        <authorList>
            <consortium name="The Broad Institute Genomics Platform"/>
            <consortium name="The Broad Institute Genome Sequencing Center for Infectious Disease"/>
            <person name="Wu L."/>
            <person name="Ma J."/>
        </authorList>
    </citation>
    <scope>NUCLEOTIDE SEQUENCE [LARGE SCALE GENOMIC DNA]</scope>
    <source>
        <strain evidence="3 4">JCM 17504</strain>
    </source>
</reference>
<dbReference type="Gene3D" id="2.30.30.100">
    <property type="match status" value="1"/>
</dbReference>
<dbReference type="GO" id="GO:0004077">
    <property type="term" value="F:biotin--[biotin carboxyl-carrier protein] ligase activity"/>
    <property type="evidence" value="ECO:0007669"/>
    <property type="project" value="InterPro"/>
</dbReference>
<dbReference type="PANTHER" id="PTHR12835:SF5">
    <property type="entry name" value="BIOTIN--PROTEIN LIGASE"/>
    <property type="match status" value="1"/>
</dbReference>